<organism evidence="1 2">
    <name type="scientific">Halosimplex pelagicum</name>
    <dbReference type="NCBI Taxonomy" id="869886"/>
    <lineage>
        <taxon>Archaea</taxon>
        <taxon>Methanobacteriati</taxon>
        <taxon>Methanobacteriota</taxon>
        <taxon>Stenosarchaea group</taxon>
        <taxon>Halobacteria</taxon>
        <taxon>Halobacteriales</taxon>
        <taxon>Haloarculaceae</taxon>
        <taxon>Halosimplex</taxon>
    </lineage>
</organism>
<sequence length="196" mass="22454">MSDSDTDAHTVLSCAECDYEIRPGDVRVPAADGTVHITCSHLREAQDAYTFFITNPPEAETVGFSLWYDAGDREYPILYNTGGLDAFASASKYFGDGDGIEPTTWFFRGLGYTFHWLQSYRPLPGDTERIDQEIENEIHDYYPEGKIPDHEEWALYRIIARMYRVPAVQPEWEPIVDYCDTITAFRVPDVVPYTEE</sequence>
<dbReference type="RefSeq" id="WP_179922711.1">
    <property type="nucleotide sequence ID" value="NZ_CP058909.1"/>
</dbReference>
<dbReference type="Proteomes" id="UP000509346">
    <property type="component" value="Chromosome"/>
</dbReference>
<keyword evidence="2" id="KW-1185">Reference proteome</keyword>
<reference evidence="1 2" key="1">
    <citation type="submission" date="2020-07" db="EMBL/GenBank/DDBJ databases">
        <title>Halosimplex litoreum sp. nov. and Halosimplex rubrum sp. nov., isolated from different salt environments.</title>
        <authorList>
            <person name="Cui H."/>
        </authorList>
    </citation>
    <scope>NUCLEOTIDE SEQUENCE [LARGE SCALE GENOMIC DNA]</scope>
    <source>
        <strain evidence="1 2">R2</strain>
    </source>
</reference>
<protein>
    <submittedName>
        <fullName evidence="1">Uncharacterized protein</fullName>
    </submittedName>
</protein>
<evidence type="ECO:0000313" key="2">
    <source>
        <dbReference type="Proteomes" id="UP000509346"/>
    </source>
</evidence>
<accession>A0A7D5P6X2</accession>
<dbReference type="GeneID" id="56083275"/>
<name>A0A7D5P6X2_9EURY</name>
<proteinExistence type="predicted"/>
<gene>
    <name evidence="1" type="ORF">HZS54_11760</name>
</gene>
<dbReference type="KEGG" id="hpel:HZS54_11760"/>
<evidence type="ECO:0000313" key="1">
    <source>
        <dbReference type="EMBL" id="QLH82243.1"/>
    </source>
</evidence>
<dbReference type="AlphaFoldDB" id="A0A7D5P6X2"/>
<dbReference type="EMBL" id="CP058909">
    <property type="protein sequence ID" value="QLH82243.1"/>
    <property type="molecule type" value="Genomic_DNA"/>
</dbReference>